<proteinExistence type="predicted"/>
<reference evidence="1 2" key="1">
    <citation type="journal article" date="2019" name="ISME J.">
        <title>Genome analyses of uncultured TG2/ZB3 bacteria in 'Margulisbacteria' specifically attached to ectosymbiotic spirochetes of protists in the termite gut.</title>
        <authorList>
            <person name="Utami Y.D."/>
            <person name="Kuwahara H."/>
            <person name="Igai K."/>
            <person name="Murakami T."/>
            <person name="Sugaya K."/>
            <person name="Morikawa T."/>
            <person name="Nagura Y."/>
            <person name="Yuki M."/>
            <person name="Deevong P."/>
            <person name="Inoue T."/>
            <person name="Kihara K."/>
            <person name="Lo N."/>
            <person name="Yamada A."/>
            <person name="Ohkuma M."/>
            <person name="Hongoh Y."/>
        </authorList>
    </citation>
    <scope>NUCLEOTIDE SEQUENCE [LARGE SCALE GENOMIC DNA]</scope>
    <source>
        <strain evidence="1">NkOx7-01</strain>
    </source>
</reference>
<sequence length="62" mass="6954">MTAAAVLGLAAQILLVVLLFITVLVAWQLFRILRDVAQISRRIEVLTDVAGWLGFFRKISKK</sequence>
<dbReference type="Proteomes" id="UP000269352">
    <property type="component" value="Unassembled WGS sequence"/>
</dbReference>
<evidence type="ECO:0000313" key="2">
    <source>
        <dbReference type="Proteomes" id="UP000269352"/>
    </source>
</evidence>
<organism evidence="1 2">
    <name type="scientific">Termititenax aidoneus</name>
    <dbReference type="NCBI Taxonomy" id="2218524"/>
    <lineage>
        <taxon>Bacteria</taxon>
        <taxon>Bacillati</taxon>
        <taxon>Candidatus Margulisiibacteriota</taxon>
        <taxon>Candidatus Termititenacia</taxon>
        <taxon>Candidatus Termititenacales</taxon>
        <taxon>Candidatus Termititenacaceae</taxon>
        <taxon>Candidatus Termititenax</taxon>
    </lineage>
</organism>
<comment type="caution">
    <text evidence="1">The sequence shown here is derived from an EMBL/GenBank/DDBJ whole genome shotgun (WGS) entry which is preliminary data.</text>
</comment>
<keyword evidence="2" id="KW-1185">Reference proteome</keyword>
<evidence type="ECO:0000313" key="1">
    <source>
        <dbReference type="EMBL" id="GBR74751.1"/>
    </source>
</evidence>
<name>A0A388TDH6_TERA1</name>
<dbReference type="EMBL" id="BGZN01000078">
    <property type="protein sequence ID" value="GBR74751.1"/>
    <property type="molecule type" value="Genomic_DNA"/>
</dbReference>
<accession>A0A388TDH6</accession>
<dbReference type="AlphaFoldDB" id="A0A388TDH6"/>
<protein>
    <submittedName>
        <fullName evidence="1">Uncharacterized protein</fullName>
    </submittedName>
</protein>
<gene>
    <name evidence="1" type="ORF">NO1_1876</name>
</gene>